<proteinExistence type="predicted"/>
<evidence type="ECO:0000313" key="2">
    <source>
        <dbReference type="Proteomes" id="UP000092443"/>
    </source>
</evidence>
<evidence type="ECO:0000313" key="3">
    <source>
        <dbReference type="RefSeq" id="XP_037897416.1"/>
    </source>
</evidence>
<gene>
    <name evidence="3" type="primary">LOC119642355</name>
</gene>
<evidence type="ECO:0000256" key="1">
    <source>
        <dbReference type="SAM" id="MobiDB-lite"/>
    </source>
</evidence>
<feature type="region of interest" description="Disordered" evidence="1">
    <location>
        <begin position="57"/>
        <end position="94"/>
    </location>
</feature>
<dbReference type="AlphaFoldDB" id="A0A9C5ZEU5"/>
<keyword evidence="2" id="KW-1185">Reference proteome</keyword>
<dbReference type="GeneID" id="119642355"/>
<dbReference type="KEGG" id="gfs:119642355"/>
<organism evidence="2 3">
    <name type="scientific">Glossina fuscipes</name>
    <dbReference type="NCBI Taxonomy" id="7396"/>
    <lineage>
        <taxon>Eukaryota</taxon>
        <taxon>Metazoa</taxon>
        <taxon>Ecdysozoa</taxon>
        <taxon>Arthropoda</taxon>
        <taxon>Hexapoda</taxon>
        <taxon>Insecta</taxon>
        <taxon>Pterygota</taxon>
        <taxon>Neoptera</taxon>
        <taxon>Endopterygota</taxon>
        <taxon>Diptera</taxon>
        <taxon>Brachycera</taxon>
        <taxon>Muscomorpha</taxon>
        <taxon>Hippoboscoidea</taxon>
        <taxon>Glossinidae</taxon>
        <taxon>Glossina</taxon>
    </lineage>
</organism>
<sequence length="172" mass="20092">MRSIIINYRVLSYAINYENTVYQIYPYIWRNLLLKKLKNHLLNESLEMTPAPLLPSPATSIININNDGDKERRTPSPQPTSSPISHRSDRQFKNGLESPCDYKLLEAKISKPRYQRHCQGINVSSFTKRLVGRRSNCISRARQIDTEERLRKKQWQSSAFDNLNNNFEPPLD</sequence>
<protein>
    <submittedName>
        <fullName evidence="3">Uncharacterized protein LOC119642355</fullName>
    </submittedName>
</protein>
<dbReference type="Proteomes" id="UP000092443">
    <property type="component" value="Unplaced"/>
</dbReference>
<accession>A0A9C5ZEU5</accession>
<dbReference type="RefSeq" id="XP_037897416.1">
    <property type="nucleotide sequence ID" value="XM_038041488.1"/>
</dbReference>
<reference evidence="3" key="1">
    <citation type="submission" date="2025-08" db="UniProtKB">
        <authorList>
            <consortium name="RefSeq"/>
        </authorList>
    </citation>
    <scope>IDENTIFICATION</scope>
    <source>
        <tissue evidence="3">Whole body pupa</tissue>
    </source>
</reference>
<feature type="compositionally biased region" description="Polar residues" evidence="1">
    <location>
        <begin position="57"/>
        <end position="66"/>
    </location>
</feature>
<name>A0A9C5ZEU5_9MUSC</name>